<dbReference type="InterPro" id="IPR004923">
    <property type="entry name" value="FTR1/Fip1/EfeU"/>
</dbReference>
<feature type="transmembrane region" description="Helical" evidence="6">
    <location>
        <begin position="108"/>
        <end position="129"/>
    </location>
</feature>
<evidence type="ECO:0000256" key="6">
    <source>
        <dbReference type="SAM" id="Phobius"/>
    </source>
</evidence>
<dbReference type="GO" id="GO:0015093">
    <property type="term" value="F:ferrous iron transmembrane transporter activity"/>
    <property type="evidence" value="ECO:0007669"/>
    <property type="project" value="TreeGrafter"/>
</dbReference>
<protein>
    <submittedName>
        <fullName evidence="7">Ferrous iron permease</fullName>
    </submittedName>
</protein>
<evidence type="ECO:0000256" key="3">
    <source>
        <dbReference type="ARBA" id="ARBA00022692"/>
    </source>
</evidence>
<keyword evidence="4 6" id="KW-1133">Transmembrane helix</keyword>
<name>A0AB38VRU5_9CORY</name>
<reference evidence="7 8" key="1">
    <citation type="submission" date="2018-12" db="EMBL/GenBank/DDBJ databases">
        <authorList>
            <consortium name="Pathogen Informatics"/>
        </authorList>
    </citation>
    <scope>NUCLEOTIDE SEQUENCE [LARGE SCALE GENOMIC DNA]</scope>
    <source>
        <strain evidence="7 8">NCTC949</strain>
    </source>
</reference>
<evidence type="ECO:0000256" key="4">
    <source>
        <dbReference type="ARBA" id="ARBA00022989"/>
    </source>
</evidence>
<evidence type="ECO:0000256" key="2">
    <source>
        <dbReference type="ARBA" id="ARBA00008333"/>
    </source>
</evidence>
<dbReference type="AlphaFoldDB" id="A0AB38VRU5"/>
<keyword evidence="3 6" id="KW-0812">Transmembrane</keyword>
<gene>
    <name evidence="7" type="primary">efeU</name>
    <name evidence="7" type="ORF">NCTC949_01041</name>
</gene>
<dbReference type="PANTHER" id="PTHR31632">
    <property type="entry name" value="IRON TRANSPORTER FTH1"/>
    <property type="match status" value="1"/>
</dbReference>
<evidence type="ECO:0000256" key="1">
    <source>
        <dbReference type="ARBA" id="ARBA00004141"/>
    </source>
</evidence>
<evidence type="ECO:0000313" key="7">
    <source>
        <dbReference type="EMBL" id="VEH06276.1"/>
    </source>
</evidence>
<comment type="subcellular location">
    <subcellularLocation>
        <location evidence="1">Membrane</location>
        <topology evidence="1">Multi-pass membrane protein</topology>
    </subcellularLocation>
</comment>
<evidence type="ECO:0000256" key="5">
    <source>
        <dbReference type="ARBA" id="ARBA00023136"/>
    </source>
</evidence>
<proteinExistence type="inferred from homology"/>
<keyword evidence="5 6" id="KW-0472">Membrane</keyword>
<evidence type="ECO:0000313" key="8">
    <source>
        <dbReference type="Proteomes" id="UP000271380"/>
    </source>
</evidence>
<sequence>MLSLIAAAMLTWMIVWMSSHARQLAVNLRTQSEKALAQSRSGWPIIWIAIISVGREGLETAIFVWATVKATSSSGLWLPTLGVISGLLVAIIIGWLVYRGGAGINLRIFFNVTGFLLIFVAAGIVSYGIGDLQEAAVLPGWGITAYDYSAFFDGTIAGLHPDAWWFVLLEAMFNFNLSPTYLQVLGWVLYIGIMVPVFLYQLRKKES</sequence>
<dbReference type="EMBL" id="LR134377">
    <property type="protein sequence ID" value="VEH06276.1"/>
    <property type="molecule type" value="Genomic_DNA"/>
</dbReference>
<dbReference type="PANTHER" id="PTHR31632:SF2">
    <property type="entry name" value="PLASMA MEMBRANE IRON PERMEASE"/>
    <property type="match status" value="1"/>
</dbReference>
<feature type="transmembrane region" description="Helical" evidence="6">
    <location>
        <begin position="181"/>
        <end position="202"/>
    </location>
</feature>
<dbReference type="GO" id="GO:0033573">
    <property type="term" value="C:high-affinity iron permease complex"/>
    <property type="evidence" value="ECO:0007669"/>
    <property type="project" value="InterPro"/>
</dbReference>
<accession>A0AB38VRU5</accession>
<comment type="similarity">
    <text evidence="2">Belongs to the oxidase-dependent Fe transporter (OFeT) (TC 9.A.10.1) family.</text>
</comment>
<organism evidence="7 8">
    <name type="scientific">Corynebacterium kutscheri</name>
    <dbReference type="NCBI Taxonomy" id="35755"/>
    <lineage>
        <taxon>Bacteria</taxon>
        <taxon>Bacillati</taxon>
        <taxon>Actinomycetota</taxon>
        <taxon>Actinomycetes</taxon>
        <taxon>Mycobacteriales</taxon>
        <taxon>Corynebacteriaceae</taxon>
        <taxon>Corynebacterium</taxon>
    </lineage>
</organism>
<feature type="transmembrane region" description="Helical" evidence="6">
    <location>
        <begin position="76"/>
        <end position="96"/>
    </location>
</feature>
<dbReference type="Pfam" id="PF03239">
    <property type="entry name" value="FTR1"/>
    <property type="match status" value="1"/>
</dbReference>
<dbReference type="Proteomes" id="UP000271380">
    <property type="component" value="Chromosome"/>
</dbReference>